<dbReference type="PROSITE" id="PS00028">
    <property type="entry name" value="ZINC_FINGER_C2H2_1"/>
    <property type="match status" value="1"/>
</dbReference>
<dbReference type="PROSITE" id="PS50157">
    <property type="entry name" value="ZINC_FINGER_C2H2_2"/>
    <property type="match status" value="7"/>
</dbReference>
<keyword evidence="12" id="KW-1185">Reference proteome</keyword>
<evidence type="ECO:0000313" key="12">
    <source>
        <dbReference type="Proteomes" id="UP000299102"/>
    </source>
</evidence>
<evidence type="ECO:0000256" key="9">
    <source>
        <dbReference type="SAM" id="MobiDB-lite"/>
    </source>
</evidence>
<dbReference type="FunFam" id="3.30.160.60:FF:000446">
    <property type="entry name" value="Zinc finger protein"/>
    <property type="match status" value="1"/>
</dbReference>
<dbReference type="PANTHER" id="PTHR24392">
    <property type="entry name" value="ZINC FINGER PROTEIN"/>
    <property type="match status" value="1"/>
</dbReference>
<gene>
    <name evidence="11" type="primary">ZNF678</name>
    <name evidence="11" type="ORF">EVAR_63165_1</name>
</gene>
<keyword evidence="3" id="KW-0677">Repeat</keyword>
<dbReference type="GO" id="GO:0008270">
    <property type="term" value="F:zinc ion binding"/>
    <property type="evidence" value="ECO:0007669"/>
    <property type="project" value="UniProtKB-KW"/>
</dbReference>
<dbReference type="STRING" id="151549.A0A4C1Z026"/>
<dbReference type="AlphaFoldDB" id="A0A4C1Z026"/>
<feature type="domain" description="C2H2-type" evidence="10">
    <location>
        <begin position="504"/>
        <end position="531"/>
    </location>
</feature>
<comment type="caution">
    <text evidence="11">The sequence shown here is derived from an EMBL/GenBank/DDBJ whole genome shotgun (WGS) entry which is preliminary data.</text>
</comment>
<keyword evidence="5" id="KW-0862">Zinc</keyword>
<name>A0A4C1Z026_EUMVA</name>
<feature type="domain" description="C2H2-type" evidence="10">
    <location>
        <begin position="329"/>
        <end position="358"/>
    </location>
</feature>
<evidence type="ECO:0000256" key="3">
    <source>
        <dbReference type="ARBA" id="ARBA00022737"/>
    </source>
</evidence>
<dbReference type="SUPFAM" id="SSF57667">
    <property type="entry name" value="beta-beta-alpha zinc fingers"/>
    <property type="match status" value="6"/>
</dbReference>
<dbReference type="Pfam" id="PF13909">
    <property type="entry name" value="zf-H2C2_5"/>
    <property type="match status" value="1"/>
</dbReference>
<evidence type="ECO:0000256" key="1">
    <source>
        <dbReference type="ARBA" id="ARBA00004123"/>
    </source>
</evidence>
<dbReference type="Gene3D" id="3.30.160.60">
    <property type="entry name" value="Classic Zinc Finger"/>
    <property type="match status" value="7"/>
</dbReference>
<dbReference type="PANTHER" id="PTHR24392:SF31">
    <property type="entry name" value="C2H2-TYPE DOMAIN-CONTAINING PROTEIN"/>
    <property type="match status" value="1"/>
</dbReference>
<evidence type="ECO:0000256" key="4">
    <source>
        <dbReference type="ARBA" id="ARBA00022771"/>
    </source>
</evidence>
<dbReference type="Proteomes" id="UP000299102">
    <property type="component" value="Unassembled WGS sequence"/>
</dbReference>
<feature type="region of interest" description="Disordered" evidence="9">
    <location>
        <begin position="270"/>
        <end position="289"/>
    </location>
</feature>
<sequence>MVSRIAERAEYNTNTEVEAEEVLIKQELDIEPTVLQQRTVVGSLSLPNQGGPVPCTVIRPGEGGTAASLCAGRARALPLISHNVANLAWLYTLIEYRRKVTTSTVAFHPVSENSGDPLPFSPTIVPILHPIDMLFPPTRPATHCYVSERLNSLIRLLYSCREADIFDPRLFDPSTRMLQVDDDYHRRESEGSYGAGAVPNERGGEDAHRILQVHCSKSPTGCECGIHGSRSKANFCTGGKCYESKCRKYDTTATLNMKKISNTTHVFRGDKEKTEGKESVPPDYGTSQSGQLKVNVDAEKKAYKCGHCEYATSDIQRMKIHMRTHKGKKSCNCGLCGYRASYLGDLKRHMRIHMDKNPHKCEQCDYRSMRFDSIKRHMSTHVTDAPYKCEQCNYSSSGLENLKQHMRNHTVEKPYKCELCEFSSVRFDNMQRHVAQKHKMTPTTEKLYKCERCDYSLASLCKLKEHMRTHTGDRPYKCEQCEYSASRRSNLHRHMQTHGSYEPYKCEQCDYSASRLDILKRHMLIHMDENPYKCQQCEYHSIRFCDMKRHLSTHEYECGPRTDELSAECLLYADDRAFLTPSTCGLWGIVNKMNDSVKKRGIKVNVGKTNVMVFETGESATECDILIEGERVEQKNRCRNSGVRERCGLKEDVVTGVEGGILRWSGHPQSDRVVMWNCKYVSGRDEAACPGLPTSRVKFLKRYSGLAVRNILLVVCRQTTREIFRSRFAFYFDFGPTLDLDLGPVFNFDHFLFQLPVSPMI</sequence>
<dbReference type="FunFam" id="3.30.160.60:FF:000630">
    <property type="entry name" value="Zinc finger protein 180"/>
    <property type="match status" value="2"/>
</dbReference>
<protein>
    <submittedName>
        <fullName evidence="11">Zinc finger protein 678</fullName>
    </submittedName>
</protein>
<dbReference type="FunFam" id="3.30.160.60:FF:001309">
    <property type="entry name" value="Uncharacterized protein"/>
    <property type="match status" value="1"/>
</dbReference>
<feature type="compositionally biased region" description="Basic and acidic residues" evidence="9">
    <location>
        <begin position="270"/>
        <end position="280"/>
    </location>
</feature>
<comment type="subcellular location">
    <subcellularLocation>
        <location evidence="1">Nucleus</location>
    </subcellularLocation>
</comment>
<dbReference type="GO" id="GO:0003677">
    <property type="term" value="F:DNA binding"/>
    <property type="evidence" value="ECO:0007669"/>
    <property type="project" value="UniProtKB-KW"/>
</dbReference>
<keyword evidence="4 8" id="KW-0863">Zinc-finger</keyword>
<keyword evidence="7" id="KW-0539">Nucleus</keyword>
<evidence type="ECO:0000256" key="5">
    <source>
        <dbReference type="ARBA" id="ARBA00022833"/>
    </source>
</evidence>
<reference evidence="11 12" key="1">
    <citation type="journal article" date="2019" name="Commun. Biol.">
        <title>The bagworm genome reveals a unique fibroin gene that provides high tensile strength.</title>
        <authorList>
            <person name="Kono N."/>
            <person name="Nakamura H."/>
            <person name="Ohtoshi R."/>
            <person name="Tomita M."/>
            <person name="Numata K."/>
            <person name="Arakawa K."/>
        </authorList>
    </citation>
    <scope>NUCLEOTIDE SEQUENCE [LARGE SCALE GENOMIC DNA]</scope>
</reference>
<keyword evidence="2" id="KW-0479">Metal-binding</keyword>
<evidence type="ECO:0000256" key="7">
    <source>
        <dbReference type="ARBA" id="ARBA00023242"/>
    </source>
</evidence>
<dbReference type="GO" id="GO:0005634">
    <property type="term" value="C:nucleus"/>
    <property type="evidence" value="ECO:0007669"/>
    <property type="project" value="UniProtKB-SubCell"/>
</dbReference>
<feature type="domain" description="C2H2-type" evidence="10">
    <location>
        <begin position="476"/>
        <end position="503"/>
    </location>
</feature>
<evidence type="ECO:0000313" key="11">
    <source>
        <dbReference type="EMBL" id="GBP81678.1"/>
    </source>
</evidence>
<dbReference type="SMART" id="SM00355">
    <property type="entry name" value="ZnF_C2H2"/>
    <property type="match status" value="9"/>
</dbReference>
<feature type="domain" description="C2H2-type" evidence="10">
    <location>
        <begin position="303"/>
        <end position="330"/>
    </location>
</feature>
<organism evidence="11 12">
    <name type="scientific">Eumeta variegata</name>
    <name type="common">Bagworm moth</name>
    <name type="synonym">Eumeta japonica</name>
    <dbReference type="NCBI Taxonomy" id="151549"/>
    <lineage>
        <taxon>Eukaryota</taxon>
        <taxon>Metazoa</taxon>
        <taxon>Ecdysozoa</taxon>
        <taxon>Arthropoda</taxon>
        <taxon>Hexapoda</taxon>
        <taxon>Insecta</taxon>
        <taxon>Pterygota</taxon>
        <taxon>Neoptera</taxon>
        <taxon>Endopterygota</taxon>
        <taxon>Lepidoptera</taxon>
        <taxon>Glossata</taxon>
        <taxon>Ditrysia</taxon>
        <taxon>Tineoidea</taxon>
        <taxon>Psychidae</taxon>
        <taxon>Oiketicinae</taxon>
        <taxon>Eumeta</taxon>
    </lineage>
</organism>
<dbReference type="EMBL" id="BGZK01001524">
    <property type="protein sequence ID" value="GBP81678.1"/>
    <property type="molecule type" value="Genomic_DNA"/>
</dbReference>
<evidence type="ECO:0000256" key="6">
    <source>
        <dbReference type="ARBA" id="ARBA00023125"/>
    </source>
</evidence>
<accession>A0A4C1Z026</accession>
<feature type="domain" description="C2H2-type" evidence="10">
    <location>
        <begin position="359"/>
        <end position="386"/>
    </location>
</feature>
<evidence type="ECO:0000259" key="10">
    <source>
        <dbReference type="PROSITE" id="PS50157"/>
    </source>
</evidence>
<feature type="domain" description="C2H2-type" evidence="10">
    <location>
        <begin position="387"/>
        <end position="414"/>
    </location>
</feature>
<dbReference type="InterPro" id="IPR013087">
    <property type="entry name" value="Znf_C2H2_type"/>
</dbReference>
<keyword evidence="6" id="KW-0238">DNA-binding</keyword>
<dbReference type="Pfam" id="PF00096">
    <property type="entry name" value="zf-C2H2"/>
    <property type="match status" value="1"/>
</dbReference>
<dbReference type="FunFam" id="3.30.160.60:FF:000448">
    <property type="entry name" value="RE1-silencing transcription factor A"/>
    <property type="match status" value="2"/>
</dbReference>
<evidence type="ECO:0000256" key="2">
    <source>
        <dbReference type="ARBA" id="ARBA00022723"/>
    </source>
</evidence>
<feature type="domain" description="C2H2-type" evidence="10">
    <location>
        <begin position="448"/>
        <end position="475"/>
    </location>
</feature>
<evidence type="ECO:0000256" key="8">
    <source>
        <dbReference type="PROSITE-ProRule" id="PRU00042"/>
    </source>
</evidence>
<dbReference type="OrthoDB" id="9411774at2759"/>
<proteinExistence type="predicted"/>
<dbReference type="InterPro" id="IPR036236">
    <property type="entry name" value="Znf_C2H2_sf"/>
</dbReference>